<evidence type="ECO:0000313" key="17">
    <source>
        <dbReference type="WBParaSite" id="DME_0000487601-mRNA-1"/>
    </source>
</evidence>
<feature type="transmembrane region" description="Helical" evidence="11">
    <location>
        <begin position="207"/>
        <end position="229"/>
    </location>
</feature>
<keyword evidence="4" id="KW-1003">Cell membrane</keyword>
<dbReference type="Gene3D" id="1.20.58.390">
    <property type="entry name" value="Neurotransmitter-gated ion-channel transmembrane domain"/>
    <property type="match status" value="1"/>
</dbReference>
<dbReference type="CDD" id="cd18990">
    <property type="entry name" value="LGIC_ECD_GABAAR"/>
    <property type="match status" value="1"/>
</dbReference>
<dbReference type="PROSITE" id="PS00236">
    <property type="entry name" value="NEUROTR_ION_CHANNEL"/>
    <property type="match status" value="1"/>
</dbReference>
<evidence type="ECO:0000256" key="9">
    <source>
        <dbReference type="ARBA" id="ARBA00023136"/>
    </source>
</evidence>
<feature type="transmembrane region" description="Helical" evidence="11">
    <location>
        <begin position="236"/>
        <end position="252"/>
    </location>
</feature>
<dbReference type="WBParaSite" id="DME_0000487601-mRNA-1">
    <property type="protein sequence ID" value="DME_0000487601-mRNA-1"/>
    <property type="gene ID" value="DME_0000487601"/>
</dbReference>
<protein>
    <submittedName>
        <fullName evidence="17">Neur_chan_LBD domain-containing protein</fullName>
    </submittedName>
</protein>
<comment type="similarity">
    <text evidence="11">Belongs to the ligand-gated ion channel (TC 1.A.9) family.</text>
</comment>
<evidence type="ECO:0000256" key="11">
    <source>
        <dbReference type="RuleBase" id="RU000687"/>
    </source>
</evidence>
<dbReference type="InterPro" id="IPR006201">
    <property type="entry name" value="Neur_channel"/>
</dbReference>
<dbReference type="CDD" id="cd19049">
    <property type="entry name" value="LGIC_TM_anion"/>
    <property type="match status" value="1"/>
</dbReference>
<keyword evidence="8 11" id="KW-0406">Ion transport</keyword>
<dbReference type="Proteomes" id="UP000274756">
    <property type="component" value="Unassembled WGS sequence"/>
</dbReference>
<dbReference type="FunFam" id="2.70.170.10:FF:000034">
    <property type="entry name" value="Ligand-Gated ion Channel"/>
    <property type="match status" value="1"/>
</dbReference>
<evidence type="ECO:0000256" key="2">
    <source>
        <dbReference type="ARBA" id="ARBA00004236"/>
    </source>
</evidence>
<keyword evidence="16" id="KW-1185">Reference proteome</keyword>
<evidence type="ECO:0000256" key="10">
    <source>
        <dbReference type="ARBA" id="ARBA00023303"/>
    </source>
</evidence>
<dbReference type="PANTHER" id="PTHR18945">
    <property type="entry name" value="NEUROTRANSMITTER GATED ION CHANNEL"/>
    <property type="match status" value="1"/>
</dbReference>
<dbReference type="Proteomes" id="UP000038040">
    <property type="component" value="Unplaced"/>
</dbReference>
<dbReference type="InterPro" id="IPR006028">
    <property type="entry name" value="GABAA/Glycine_rcpt"/>
</dbReference>
<dbReference type="InterPro" id="IPR038050">
    <property type="entry name" value="Neuro_actylchol_rec"/>
</dbReference>
<keyword evidence="7 11" id="KW-1133">Transmembrane helix</keyword>
<keyword evidence="9 11" id="KW-0472">Membrane</keyword>
<gene>
    <name evidence="14" type="ORF">DME_LOCUS497</name>
</gene>
<evidence type="ECO:0000313" key="14">
    <source>
        <dbReference type="EMBL" id="VDN50524.1"/>
    </source>
</evidence>
<reference evidence="17" key="1">
    <citation type="submission" date="2017-02" db="UniProtKB">
        <authorList>
            <consortium name="WormBaseParasite"/>
        </authorList>
    </citation>
    <scope>IDENTIFICATION</scope>
</reference>
<proteinExistence type="inferred from homology"/>
<evidence type="ECO:0000259" key="12">
    <source>
        <dbReference type="Pfam" id="PF02931"/>
    </source>
</evidence>
<feature type="transmembrane region" description="Helical" evidence="11">
    <location>
        <begin position="368"/>
        <end position="386"/>
    </location>
</feature>
<dbReference type="GO" id="GO:0005886">
    <property type="term" value="C:plasma membrane"/>
    <property type="evidence" value="ECO:0007669"/>
    <property type="project" value="UniProtKB-SubCell"/>
</dbReference>
<dbReference type="SUPFAM" id="SSF90112">
    <property type="entry name" value="Neurotransmitter-gated ion-channel transmembrane pore"/>
    <property type="match status" value="1"/>
</dbReference>
<dbReference type="InterPro" id="IPR006029">
    <property type="entry name" value="Neurotrans-gated_channel_TM"/>
</dbReference>
<dbReference type="OrthoDB" id="442503at2759"/>
<evidence type="ECO:0000256" key="1">
    <source>
        <dbReference type="ARBA" id="ARBA00004141"/>
    </source>
</evidence>
<evidence type="ECO:0000256" key="6">
    <source>
        <dbReference type="ARBA" id="ARBA00022729"/>
    </source>
</evidence>
<organism evidence="15 17">
    <name type="scientific">Dracunculus medinensis</name>
    <name type="common">Guinea worm</name>
    <dbReference type="NCBI Taxonomy" id="318479"/>
    <lineage>
        <taxon>Eukaryota</taxon>
        <taxon>Metazoa</taxon>
        <taxon>Ecdysozoa</taxon>
        <taxon>Nematoda</taxon>
        <taxon>Chromadorea</taxon>
        <taxon>Rhabditida</taxon>
        <taxon>Spirurina</taxon>
        <taxon>Dracunculoidea</taxon>
        <taxon>Dracunculidae</taxon>
        <taxon>Dracunculus</taxon>
    </lineage>
</organism>
<keyword evidence="10 11" id="KW-0407">Ion channel</keyword>
<reference evidence="14 16" key="2">
    <citation type="submission" date="2018-11" db="EMBL/GenBank/DDBJ databases">
        <authorList>
            <consortium name="Pathogen Informatics"/>
        </authorList>
    </citation>
    <scope>NUCLEOTIDE SEQUENCE [LARGE SCALE GENOMIC DNA]</scope>
</reference>
<dbReference type="PRINTS" id="PR00253">
    <property type="entry name" value="GABAARECEPTR"/>
</dbReference>
<dbReference type="GO" id="GO:0004888">
    <property type="term" value="F:transmembrane signaling receptor activity"/>
    <property type="evidence" value="ECO:0007669"/>
    <property type="project" value="InterPro"/>
</dbReference>
<dbReference type="Pfam" id="PF02932">
    <property type="entry name" value="Neur_chan_memb"/>
    <property type="match status" value="1"/>
</dbReference>
<evidence type="ECO:0000256" key="3">
    <source>
        <dbReference type="ARBA" id="ARBA00022448"/>
    </source>
</evidence>
<keyword evidence="6" id="KW-0732">Signal</keyword>
<keyword evidence="5 11" id="KW-0812">Transmembrane</keyword>
<evidence type="ECO:0000313" key="15">
    <source>
        <dbReference type="Proteomes" id="UP000038040"/>
    </source>
</evidence>
<feature type="domain" description="Neurotransmitter-gated ion-channel ligand-binding" evidence="12">
    <location>
        <begin position="8"/>
        <end position="183"/>
    </location>
</feature>
<keyword evidence="3 11" id="KW-0813">Transport</keyword>
<dbReference type="InterPro" id="IPR006202">
    <property type="entry name" value="Neur_chan_lig-bd"/>
</dbReference>
<dbReference type="Gene3D" id="2.70.170.10">
    <property type="entry name" value="Neurotransmitter-gated ion-channel ligand-binding domain"/>
    <property type="match status" value="1"/>
</dbReference>
<evidence type="ECO:0000256" key="5">
    <source>
        <dbReference type="ARBA" id="ARBA00022692"/>
    </source>
</evidence>
<comment type="subcellular location">
    <subcellularLocation>
        <location evidence="2">Cell membrane</location>
    </subcellularLocation>
    <subcellularLocation>
        <location evidence="1">Membrane</location>
        <topology evidence="1">Multi-pass membrane protein</topology>
    </subcellularLocation>
</comment>
<evidence type="ECO:0000256" key="7">
    <source>
        <dbReference type="ARBA" id="ARBA00022989"/>
    </source>
</evidence>
<evidence type="ECO:0000256" key="8">
    <source>
        <dbReference type="ARBA" id="ARBA00023065"/>
    </source>
</evidence>
<dbReference type="FunFam" id="1.20.58.390:FF:000039">
    <property type="entry name" value="Ligand-Gated ion Channel"/>
    <property type="match status" value="1"/>
</dbReference>
<feature type="transmembrane region" description="Helical" evidence="11">
    <location>
        <begin position="272"/>
        <end position="294"/>
    </location>
</feature>
<feature type="domain" description="Neurotransmitter-gated ion-channel transmembrane" evidence="13">
    <location>
        <begin position="215"/>
        <end position="324"/>
    </location>
</feature>
<dbReference type="AlphaFoldDB" id="A0A0N4UC93"/>
<dbReference type="STRING" id="318479.A0A0N4UC93"/>
<accession>A0A0N4UC93</accession>
<dbReference type="InterPro" id="IPR036734">
    <property type="entry name" value="Neur_chan_lig-bd_sf"/>
</dbReference>
<dbReference type="PRINTS" id="PR00252">
    <property type="entry name" value="NRIONCHANNEL"/>
</dbReference>
<evidence type="ECO:0000313" key="16">
    <source>
        <dbReference type="Proteomes" id="UP000274756"/>
    </source>
</evidence>
<dbReference type="EMBL" id="UYYG01000004">
    <property type="protein sequence ID" value="VDN50524.1"/>
    <property type="molecule type" value="Genomic_DNA"/>
</dbReference>
<sequence>MIKLFAETNYDNNILPSNETTIVIVELTVQSITDISEITSSFKADVWFSQIWHDRRLAFQDQNYCLKNLSLASHKLPKLWTPNVCFVNSKKVEVHTSPSQNILLLIFPNGTIWLNYRVSLQGPCHLDLTYFPMDIQQCSLIFESYSYNTAEVRIVWRDWEPISIPDSNSRKLPDFELIEFINKNLTLLYTAGLWDQLEAVFLFRRLYGYYILQAYLPTYLSVFISWIAFWIDTKALPARITLGVSSLMALTFQFGNIVKNLPRVSYVKALDIWMFGCVGFIFLSLVELAMVGFVDKLQGKRKRVKRTKESIQQHISTAIRIATNHEKHLQTSSISKIDKNLLNNEKKHSTIREFQRMPAFIQRISSKIFPLMFIAFNLFYWFYYIGMSRNFQPQPLKN</sequence>
<dbReference type="InterPro" id="IPR018000">
    <property type="entry name" value="Neurotransmitter_ion_chnl_CS"/>
</dbReference>
<dbReference type="SUPFAM" id="SSF63712">
    <property type="entry name" value="Nicotinic receptor ligand binding domain-like"/>
    <property type="match status" value="1"/>
</dbReference>
<dbReference type="GO" id="GO:0005230">
    <property type="term" value="F:extracellular ligand-gated monoatomic ion channel activity"/>
    <property type="evidence" value="ECO:0007669"/>
    <property type="project" value="InterPro"/>
</dbReference>
<dbReference type="InterPro" id="IPR036719">
    <property type="entry name" value="Neuro-gated_channel_TM_sf"/>
</dbReference>
<name>A0A0N4UC93_DRAME</name>
<evidence type="ECO:0000256" key="4">
    <source>
        <dbReference type="ARBA" id="ARBA00022475"/>
    </source>
</evidence>
<evidence type="ECO:0000259" key="13">
    <source>
        <dbReference type="Pfam" id="PF02932"/>
    </source>
</evidence>
<dbReference type="Pfam" id="PF02931">
    <property type="entry name" value="Neur_chan_LBD"/>
    <property type="match status" value="1"/>
</dbReference>